<accession>A0A9D4ZK09</accession>
<keyword evidence="3" id="KW-1185">Reference proteome</keyword>
<organism evidence="2 3">
    <name type="scientific">Adiantum capillus-veneris</name>
    <name type="common">Maidenhair fern</name>
    <dbReference type="NCBI Taxonomy" id="13818"/>
    <lineage>
        <taxon>Eukaryota</taxon>
        <taxon>Viridiplantae</taxon>
        <taxon>Streptophyta</taxon>
        <taxon>Embryophyta</taxon>
        <taxon>Tracheophyta</taxon>
        <taxon>Polypodiopsida</taxon>
        <taxon>Polypodiidae</taxon>
        <taxon>Polypodiales</taxon>
        <taxon>Pteridineae</taxon>
        <taxon>Pteridaceae</taxon>
        <taxon>Vittarioideae</taxon>
        <taxon>Adiantum</taxon>
    </lineage>
</organism>
<sequence>MAADRSRSPCSISRSSSFTFDYVKGWKSCWGGWGCFTPRRRLKYHSAESSCLVPQPILGEISAANGSLTLDMLNQVAFLPPVMSAPPPSPLSFGATLDSTSSQLSTANLFSLFPEHAERVGNHYGLPFDANKSESHVGLFVLDDALATPPIHSTLTTATATPLSTAPFTPPPELAHLTTPSSPEVPFAHLLETSVTEFRSSLSQKVEHLSLHTFPAAQFQLTHRLYPCSPIGQLVTFNSGASSPQALSPMREGFSFEKGTSCTNVVTNCFLSALEDSSLEDSGLTTSESVCNTPISLKQGQQKGHAGSTIVADVFEQEDPKSSPFALHTCSKRFGHKRQESEECCPRCGELSAKCRDLSEALEQTREKLTLVETKVNSIDQRERKFKQLMQWMQLSAKLRQESIFQLSEELSWQGAAFLDLQDCHLAEAGISIPNNGKDEN</sequence>
<dbReference type="EMBL" id="JABFUD020000009">
    <property type="protein sequence ID" value="KAI5075926.1"/>
    <property type="molecule type" value="Genomic_DNA"/>
</dbReference>
<evidence type="ECO:0000256" key="1">
    <source>
        <dbReference type="SAM" id="Coils"/>
    </source>
</evidence>
<dbReference type="InterPro" id="IPR040420">
    <property type="entry name" value="At1g76660-like"/>
</dbReference>
<dbReference type="Proteomes" id="UP000886520">
    <property type="component" value="Chromosome 9"/>
</dbReference>
<keyword evidence="1" id="KW-0175">Coiled coil</keyword>
<feature type="coiled-coil region" evidence="1">
    <location>
        <begin position="348"/>
        <end position="382"/>
    </location>
</feature>
<dbReference type="PANTHER" id="PTHR31798:SF10">
    <property type="entry name" value="OS02G0822000 PROTEIN"/>
    <property type="match status" value="1"/>
</dbReference>
<evidence type="ECO:0000313" key="3">
    <source>
        <dbReference type="Proteomes" id="UP000886520"/>
    </source>
</evidence>
<reference evidence="2" key="1">
    <citation type="submission" date="2021-01" db="EMBL/GenBank/DDBJ databases">
        <title>Adiantum capillus-veneris genome.</title>
        <authorList>
            <person name="Fang Y."/>
            <person name="Liao Q."/>
        </authorList>
    </citation>
    <scope>NUCLEOTIDE SEQUENCE</scope>
    <source>
        <strain evidence="2">H3</strain>
        <tissue evidence="2">Leaf</tissue>
    </source>
</reference>
<evidence type="ECO:0000313" key="2">
    <source>
        <dbReference type="EMBL" id="KAI5075926.1"/>
    </source>
</evidence>
<dbReference type="OrthoDB" id="1927968at2759"/>
<comment type="caution">
    <text evidence="2">The sequence shown here is derived from an EMBL/GenBank/DDBJ whole genome shotgun (WGS) entry which is preliminary data.</text>
</comment>
<proteinExistence type="predicted"/>
<dbReference type="PANTHER" id="PTHR31798">
    <property type="entry name" value="HYDROXYPROLINE-RICH GLYCOPROTEIN-LIKE"/>
    <property type="match status" value="1"/>
</dbReference>
<dbReference type="AlphaFoldDB" id="A0A9D4ZK09"/>
<name>A0A9D4ZK09_ADICA</name>
<protein>
    <submittedName>
        <fullName evidence="2">Uncharacterized protein</fullName>
    </submittedName>
</protein>
<gene>
    <name evidence="2" type="ORF">GOP47_0010002</name>
</gene>